<evidence type="ECO:0000313" key="2">
    <source>
        <dbReference type="Proteomes" id="UP000829720"/>
    </source>
</evidence>
<comment type="caution">
    <text evidence="1">The sequence shown here is derived from an EMBL/GenBank/DDBJ whole genome shotgun (WGS) entry which is preliminary data.</text>
</comment>
<organism evidence="1 2">
    <name type="scientific">Albula goreensis</name>
    <dbReference type="NCBI Taxonomy" id="1534307"/>
    <lineage>
        <taxon>Eukaryota</taxon>
        <taxon>Metazoa</taxon>
        <taxon>Chordata</taxon>
        <taxon>Craniata</taxon>
        <taxon>Vertebrata</taxon>
        <taxon>Euteleostomi</taxon>
        <taxon>Actinopterygii</taxon>
        <taxon>Neopterygii</taxon>
        <taxon>Teleostei</taxon>
        <taxon>Albuliformes</taxon>
        <taxon>Albulidae</taxon>
        <taxon>Albula</taxon>
    </lineage>
</organism>
<keyword evidence="2" id="KW-1185">Reference proteome</keyword>
<dbReference type="EMBL" id="JAERUA010000025">
    <property type="protein sequence ID" value="KAI1882021.1"/>
    <property type="molecule type" value="Genomic_DNA"/>
</dbReference>
<dbReference type="Proteomes" id="UP000829720">
    <property type="component" value="Unassembled WGS sequence"/>
</dbReference>
<sequence length="92" mass="10330">MSPCVGDWGLMVTCSNERRRRNSRGAPKEQSKVIALLKFIDHHTTIHPEDTSHMLVDICFRFNLRAARKADWGPDFVAILSDAGAGVYTVIM</sequence>
<gene>
    <name evidence="1" type="ORF">AGOR_G00246410</name>
</gene>
<dbReference type="AlphaFoldDB" id="A0A8T3CD97"/>
<accession>A0A8T3CD97</accession>
<name>A0A8T3CD97_9TELE</name>
<evidence type="ECO:0000313" key="1">
    <source>
        <dbReference type="EMBL" id="KAI1882021.1"/>
    </source>
</evidence>
<protein>
    <submittedName>
        <fullName evidence="1">Uncharacterized protein</fullName>
    </submittedName>
</protein>
<reference evidence="1" key="1">
    <citation type="submission" date="2021-01" db="EMBL/GenBank/DDBJ databases">
        <authorList>
            <person name="Zahm M."/>
            <person name="Roques C."/>
            <person name="Cabau C."/>
            <person name="Klopp C."/>
            <person name="Donnadieu C."/>
            <person name="Jouanno E."/>
            <person name="Lampietro C."/>
            <person name="Louis A."/>
            <person name="Herpin A."/>
            <person name="Echchiki A."/>
            <person name="Berthelot C."/>
            <person name="Parey E."/>
            <person name="Roest-Crollius H."/>
            <person name="Braasch I."/>
            <person name="Postlethwait J."/>
            <person name="Bobe J."/>
            <person name="Montfort J."/>
            <person name="Bouchez O."/>
            <person name="Begum T."/>
            <person name="Mejri S."/>
            <person name="Adams A."/>
            <person name="Chen W.-J."/>
            <person name="Guiguen Y."/>
        </authorList>
    </citation>
    <scope>NUCLEOTIDE SEQUENCE</scope>
    <source>
        <tissue evidence="1">Blood</tissue>
    </source>
</reference>
<proteinExistence type="predicted"/>